<dbReference type="NCBIfam" id="TIGR01730">
    <property type="entry name" value="RND_mfp"/>
    <property type="match status" value="1"/>
</dbReference>
<comment type="similarity">
    <text evidence="2">Belongs to the membrane fusion protein (MFP) (TC 8.A.1) family.</text>
</comment>
<dbReference type="Pfam" id="PF25973">
    <property type="entry name" value="BSH_CzcB"/>
    <property type="match status" value="1"/>
</dbReference>
<dbReference type="AlphaFoldDB" id="A0A5D0ME13"/>
<dbReference type="GO" id="GO:0015562">
    <property type="term" value="F:efflux transmembrane transporter activity"/>
    <property type="evidence" value="ECO:0007669"/>
    <property type="project" value="InterPro"/>
</dbReference>
<sequence length="282" mass="32254">MRKIKFIFIFIIVIFLISCGKNQTLEYSGTIEANQVDVSSRATGEIIEVFKNEGDKVEKNDRLLSIEHEILDLKLERAKSALIGKKEQLKSAEKAFETAEKNYRRVENLYNEESVSENRFDEAENHYINAKSNYRIAGANLNKTKKEIEIIKKQIDDCTVQAPVDGTITEKMYERGELISKGAVLYTISDLQKLEVYIYVPEKDLGKIKIGGEAGVYSDTYPDRKFAGKIYHIAEEAEFTPKNVQTKEDRVKQVFKVKIKVENEDKILKPGMPCDVVINLNE</sequence>
<evidence type="ECO:0000259" key="5">
    <source>
        <dbReference type="Pfam" id="PF25973"/>
    </source>
</evidence>
<dbReference type="PROSITE" id="PS51257">
    <property type="entry name" value="PROKAR_LIPOPROTEIN"/>
    <property type="match status" value="1"/>
</dbReference>
<evidence type="ECO:0000256" key="2">
    <source>
        <dbReference type="ARBA" id="ARBA00009477"/>
    </source>
</evidence>
<organism evidence="7 8">
    <name type="scientific">Candidatus Mcinerneyibacterium aminivorans</name>
    <dbReference type="NCBI Taxonomy" id="2703815"/>
    <lineage>
        <taxon>Bacteria</taxon>
        <taxon>Candidatus Macinerneyibacteriota</taxon>
        <taxon>Candidatus Mcinerneyibacteria</taxon>
        <taxon>Candidatus Mcinerneyibacteriales</taxon>
        <taxon>Candidatus Mcinerneyibacteriaceae</taxon>
        <taxon>Candidatus Mcinerneyibacterium</taxon>
    </lineage>
</organism>
<dbReference type="InterPro" id="IPR006143">
    <property type="entry name" value="RND_pump_MFP"/>
</dbReference>
<keyword evidence="3 4" id="KW-0175">Coiled coil</keyword>
<dbReference type="Pfam" id="PF25990">
    <property type="entry name" value="Beta-barrel_YknX"/>
    <property type="match status" value="1"/>
</dbReference>
<dbReference type="Gene3D" id="2.40.50.100">
    <property type="match status" value="1"/>
</dbReference>
<dbReference type="InterPro" id="IPR058636">
    <property type="entry name" value="Beta-barrel_YknX"/>
</dbReference>
<dbReference type="Proteomes" id="UP000324143">
    <property type="component" value="Unassembled WGS sequence"/>
</dbReference>
<comment type="subcellular location">
    <subcellularLocation>
        <location evidence="1">Cell envelope</location>
    </subcellularLocation>
</comment>
<gene>
    <name evidence="7" type="ORF">FXF47_08285</name>
</gene>
<proteinExistence type="inferred from homology"/>
<dbReference type="InterPro" id="IPR058647">
    <property type="entry name" value="BSH_CzcB-like"/>
</dbReference>
<evidence type="ECO:0000256" key="4">
    <source>
        <dbReference type="SAM" id="Coils"/>
    </source>
</evidence>
<accession>A0A5D0ME13</accession>
<name>A0A5D0ME13_9BACT</name>
<dbReference type="Gene3D" id="1.10.287.470">
    <property type="entry name" value="Helix hairpin bin"/>
    <property type="match status" value="1"/>
</dbReference>
<evidence type="ECO:0000256" key="1">
    <source>
        <dbReference type="ARBA" id="ARBA00004196"/>
    </source>
</evidence>
<dbReference type="PANTHER" id="PTHR32347:SF23">
    <property type="entry name" value="BLL5650 PROTEIN"/>
    <property type="match status" value="1"/>
</dbReference>
<feature type="domain" description="CzcB-like barrel-sandwich hybrid" evidence="5">
    <location>
        <begin position="36"/>
        <end position="190"/>
    </location>
</feature>
<dbReference type="InterPro" id="IPR050465">
    <property type="entry name" value="UPF0194_transport"/>
</dbReference>
<dbReference type="GO" id="GO:0030313">
    <property type="term" value="C:cell envelope"/>
    <property type="evidence" value="ECO:0007669"/>
    <property type="project" value="UniProtKB-SubCell"/>
</dbReference>
<dbReference type="PANTHER" id="PTHR32347">
    <property type="entry name" value="EFFLUX SYSTEM COMPONENT YKNX-RELATED"/>
    <property type="match status" value="1"/>
</dbReference>
<evidence type="ECO:0000313" key="7">
    <source>
        <dbReference type="EMBL" id="TYB30622.1"/>
    </source>
</evidence>
<protein>
    <submittedName>
        <fullName evidence="7">Efflux RND transporter periplasmic adaptor subunit</fullName>
    </submittedName>
</protein>
<dbReference type="GO" id="GO:0016020">
    <property type="term" value="C:membrane"/>
    <property type="evidence" value="ECO:0007669"/>
    <property type="project" value="InterPro"/>
</dbReference>
<feature type="domain" description="YknX-like beta-barrel" evidence="6">
    <location>
        <begin position="200"/>
        <end position="276"/>
    </location>
</feature>
<evidence type="ECO:0000256" key="3">
    <source>
        <dbReference type="ARBA" id="ARBA00023054"/>
    </source>
</evidence>
<keyword evidence="8" id="KW-1185">Reference proteome</keyword>
<dbReference type="EMBL" id="VSIX01000097">
    <property type="protein sequence ID" value="TYB30622.1"/>
    <property type="molecule type" value="Genomic_DNA"/>
</dbReference>
<feature type="coiled-coil region" evidence="4">
    <location>
        <begin position="75"/>
        <end position="109"/>
    </location>
</feature>
<dbReference type="SUPFAM" id="SSF111369">
    <property type="entry name" value="HlyD-like secretion proteins"/>
    <property type="match status" value="1"/>
</dbReference>
<evidence type="ECO:0000259" key="6">
    <source>
        <dbReference type="Pfam" id="PF25990"/>
    </source>
</evidence>
<reference evidence="7" key="1">
    <citation type="submission" date="2019-08" db="EMBL/GenBank/DDBJ databases">
        <title>Genomic characterization of a novel candidate phylum (ARYD3) from a high temperature, high salinity tertiary oil reservoir in north central Oklahoma, USA.</title>
        <authorList>
            <person name="Youssef N.H."/>
            <person name="Yadav A."/>
            <person name="Elshahed M.S."/>
        </authorList>
    </citation>
    <scope>NUCLEOTIDE SEQUENCE [LARGE SCALE GENOMIC DNA]</scope>
    <source>
        <strain evidence="7">ARYD3</strain>
    </source>
</reference>
<dbReference type="Gene3D" id="2.40.30.170">
    <property type="match status" value="1"/>
</dbReference>
<comment type="caution">
    <text evidence="7">The sequence shown here is derived from an EMBL/GenBank/DDBJ whole genome shotgun (WGS) entry which is preliminary data.</text>
</comment>
<evidence type="ECO:0000313" key="8">
    <source>
        <dbReference type="Proteomes" id="UP000324143"/>
    </source>
</evidence>